<feature type="domain" description="Carrier" evidence="1">
    <location>
        <begin position="2"/>
        <end position="82"/>
    </location>
</feature>
<dbReference type="EMBL" id="FQZE01000011">
    <property type="protein sequence ID" value="SHJ13004.1"/>
    <property type="molecule type" value="Genomic_DNA"/>
</dbReference>
<dbReference type="AlphaFoldDB" id="A0A1M6GSS5"/>
<evidence type="ECO:0000313" key="2">
    <source>
        <dbReference type="EMBL" id="SHJ13004.1"/>
    </source>
</evidence>
<dbReference type="InterPro" id="IPR009081">
    <property type="entry name" value="PP-bd_ACP"/>
</dbReference>
<dbReference type="InterPro" id="IPR036736">
    <property type="entry name" value="ACP-like_sf"/>
</dbReference>
<dbReference type="STRING" id="1168035.SAMN05444280_111108"/>
<evidence type="ECO:0000259" key="1">
    <source>
        <dbReference type="PROSITE" id="PS50075"/>
    </source>
</evidence>
<keyword evidence="3" id="KW-1185">Reference proteome</keyword>
<dbReference type="Gene3D" id="1.10.1200.10">
    <property type="entry name" value="ACP-like"/>
    <property type="match status" value="1"/>
</dbReference>
<organism evidence="2 3">
    <name type="scientific">Tangfeifania diversioriginum</name>
    <dbReference type="NCBI Taxonomy" id="1168035"/>
    <lineage>
        <taxon>Bacteria</taxon>
        <taxon>Pseudomonadati</taxon>
        <taxon>Bacteroidota</taxon>
        <taxon>Bacteroidia</taxon>
        <taxon>Marinilabiliales</taxon>
        <taxon>Prolixibacteraceae</taxon>
        <taxon>Tangfeifania</taxon>
    </lineage>
</organism>
<gene>
    <name evidence="2" type="ORF">SAMN05444280_111108</name>
</gene>
<dbReference type="OrthoDB" id="1123464at2"/>
<dbReference type="RefSeq" id="WP_073168562.1">
    <property type="nucleotide sequence ID" value="NZ_FQZE01000011.1"/>
</dbReference>
<accession>A0A1M6GSS5</accession>
<name>A0A1M6GSS5_9BACT</name>
<reference evidence="2 3" key="1">
    <citation type="submission" date="2016-11" db="EMBL/GenBank/DDBJ databases">
        <authorList>
            <person name="Jaros S."/>
            <person name="Januszkiewicz K."/>
            <person name="Wedrychowicz H."/>
        </authorList>
    </citation>
    <scope>NUCLEOTIDE SEQUENCE [LARGE SCALE GENOMIC DNA]</scope>
    <source>
        <strain evidence="2 3">DSM 27063</strain>
    </source>
</reference>
<proteinExistence type="predicted"/>
<sequence>MEKLLQIQEKIRAFIVKASYAEDGKIDNDTLIFEQGVMDSMGFMSIIGFIEEEFSVTPSGGELTEENFESIDAISNFVQRKLQS</sequence>
<dbReference type="SUPFAM" id="SSF47336">
    <property type="entry name" value="ACP-like"/>
    <property type="match status" value="1"/>
</dbReference>
<dbReference type="PROSITE" id="PS50075">
    <property type="entry name" value="CARRIER"/>
    <property type="match status" value="1"/>
</dbReference>
<evidence type="ECO:0000313" key="3">
    <source>
        <dbReference type="Proteomes" id="UP000184050"/>
    </source>
</evidence>
<dbReference type="Proteomes" id="UP000184050">
    <property type="component" value="Unassembled WGS sequence"/>
</dbReference>
<dbReference type="Pfam" id="PF00550">
    <property type="entry name" value="PP-binding"/>
    <property type="match status" value="1"/>
</dbReference>
<protein>
    <submittedName>
        <fullName evidence="2">Acyl carrier protein</fullName>
    </submittedName>
</protein>